<name>A0AA88VQK9_9ASTE</name>
<dbReference type="Proteomes" id="UP001188597">
    <property type="component" value="Unassembled WGS sequence"/>
</dbReference>
<sequence>MERSIATTVSTERGEMVKYYNALSLSLNADIDEIKKAYRKMARCYHPGVCSPSKREESTRKFVELHDAYRTLLDQNLENEEMCSRGRMSRGRLTRENWESQLFELGNLSRQHEEQTWGSRLSSQCKHVR</sequence>
<dbReference type="InterPro" id="IPR036869">
    <property type="entry name" value="J_dom_sf"/>
</dbReference>
<reference evidence="2" key="1">
    <citation type="submission" date="2022-12" db="EMBL/GenBank/DDBJ databases">
        <title>Draft genome assemblies for two species of Escallonia (Escalloniales).</title>
        <authorList>
            <person name="Chanderbali A."/>
            <person name="Dervinis C."/>
            <person name="Anghel I."/>
            <person name="Soltis D."/>
            <person name="Soltis P."/>
            <person name="Zapata F."/>
        </authorList>
    </citation>
    <scope>NUCLEOTIDE SEQUENCE</scope>
    <source>
        <strain evidence="2">UCBG64.0493</strain>
        <tissue evidence="2">Leaf</tissue>
    </source>
</reference>
<gene>
    <name evidence="2" type="ORF">RJ639_011977</name>
</gene>
<dbReference type="PROSITE" id="PS50076">
    <property type="entry name" value="DNAJ_2"/>
    <property type="match status" value="1"/>
</dbReference>
<comment type="caution">
    <text evidence="2">The sequence shown here is derived from an EMBL/GenBank/DDBJ whole genome shotgun (WGS) entry which is preliminary data.</text>
</comment>
<dbReference type="PANTHER" id="PTHR45090:SF8">
    <property type="entry name" value="J DOMAIN-CONTAINING PROTEIN"/>
    <property type="match status" value="1"/>
</dbReference>
<dbReference type="SMART" id="SM00271">
    <property type="entry name" value="DnaJ"/>
    <property type="match status" value="1"/>
</dbReference>
<dbReference type="PANTHER" id="PTHR45090">
    <property type="entry name" value="CHAPERONE PROTEIN DNAJ 20 CHLOROPLASTIC"/>
    <property type="match status" value="1"/>
</dbReference>
<feature type="domain" description="J" evidence="1">
    <location>
        <begin position="18"/>
        <end position="77"/>
    </location>
</feature>
<dbReference type="SUPFAM" id="SSF46565">
    <property type="entry name" value="Chaperone J-domain"/>
    <property type="match status" value="1"/>
</dbReference>
<evidence type="ECO:0000259" key="1">
    <source>
        <dbReference type="PROSITE" id="PS50076"/>
    </source>
</evidence>
<accession>A0AA88VQK9</accession>
<dbReference type="Pfam" id="PF00226">
    <property type="entry name" value="DnaJ"/>
    <property type="match status" value="1"/>
</dbReference>
<dbReference type="Gene3D" id="1.10.287.110">
    <property type="entry name" value="DnaJ domain"/>
    <property type="match status" value="1"/>
</dbReference>
<evidence type="ECO:0000313" key="2">
    <source>
        <dbReference type="EMBL" id="KAK3012084.1"/>
    </source>
</evidence>
<dbReference type="InterPro" id="IPR053232">
    <property type="entry name" value="DnaJ_C/III_chloroplastic"/>
</dbReference>
<proteinExistence type="predicted"/>
<dbReference type="EMBL" id="JAVXUP010001402">
    <property type="protein sequence ID" value="KAK3012084.1"/>
    <property type="molecule type" value="Genomic_DNA"/>
</dbReference>
<dbReference type="InterPro" id="IPR001623">
    <property type="entry name" value="DnaJ_domain"/>
</dbReference>
<keyword evidence="3" id="KW-1185">Reference proteome</keyword>
<organism evidence="2 3">
    <name type="scientific">Escallonia herrerae</name>
    <dbReference type="NCBI Taxonomy" id="1293975"/>
    <lineage>
        <taxon>Eukaryota</taxon>
        <taxon>Viridiplantae</taxon>
        <taxon>Streptophyta</taxon>
        <taxon>Embryophyta</taxon>
        <taxon>Tracheophyta</taxon>
        <taxon>Spermatophyta</taxon>
        <taxon>Magnoliopsida</taxon>
        <taxon>eudicotyledons</taxon>
        <taxon>Gunneridae</taxon>
        <taxon>Pentapetalae</taxon>
        <taxon>asterids</taxon>
        <taxon>campanulids</taxon>
        <taxon>Escalloniales</taxon>
        <taxon>Escalloniaceae</taxon>
        <taxon>Escallonia</taxon>
    </lineage>
</organism>
<dbReference type="PRINTS" id="PR00625">
    <property type="entry name" value="JDOMAIN"/>
</dbReference>
<dbReference type="GO" id="GO:0009507">
    <property type="term" value="C:chloroplast"/>
    <property type="evidence" value="ECO:0007669"/>
    <property type="project" value="TreeGrafter"/>
</dbReference>
<dbReference type="AlphaFoldDB" id="A0AA88VQK9"/>
<protein>
    <recommendedName>
        <fullName evidence="1">J domain-containing protein</fullName>
    </recommendedName>
</protein>
<dbReference type="CDD" id="cd06257">
    <property type="entry name" value="DnaJ"/>
    <property type="match status" value="1"/>
</dbReference>
<evidence type="ECO:0000313" key="3">
    <source>
        <dbReference type="Proteomes" id="UP001188597"/>
    </source>
</evidence>